<dbReference type="InterPro" id="IPR011041">
    <property type="entry name" value="Quinoprot_gluc/sorb_DH_b-prop"/>
</dbReference>
<dbReference type="Gene3D" id="2.120.10.30">
    <property type="entry name" value="TolB, C-terminal domain"/>
    <property type="match status" value="1"/>
</dbReference>
<dbReference type="AlphaFoldDB" id="A0A4R4USN5"/>
<comment type="caution">
    <text evidence="3">The sequence shown here is derived from an EMBL/GenBank/DDBJ whole genome shotgun (WGS) entry which is preliminary data.</text>
</comment>
<dbReference type="Gene3D" id="2.60.40.10">
    <property type="entry name" value="Immunoglobulins"/>
    <property type="match status" value="1"/>
</dbReference>
<proteinExistence type="predicted"/>
<dbReference type="InterPro" id="IPR012938">
    <property type="entry name" value="Glc/Sorbosone_DH"/>
</dbReference>
<reference evidence="3 4" key="1">
    <citation type="submission" date="2019-03" db="EMBL/GenBank/DDBJ databases">
        <title>Draft genome sequences of novel Actinobacteria.</title>
        <authorList>
            <person name="Sahin N."/>
            <person name="Ay H."/>
            <person name="Saygin H."/>
        </authorList>
    </citation>
    <scope>NUCLEOTIDE SEQUENCE [LARGE SCALE GENOMIC DNA]</scope>
    <source>
        <strain evidence="3 4">16K404</strain>
    </source>
</reference>
<dbReference type="Pfam" id="PF08310">
    <property type="entry name" value="LGFP"/>
    <property type="match status" value="5"/>
</dbReference>
<dbReference type="RefSeq" id="WP_132625646.1">
    <property type="nucleotide sequence ID" value="NZ_SMKV01000029.1"/>
</dbReference>
<dbReference type="SMART" id="SM00089">
    <property type="entry name" value="PKD"/>
    <property type="match status" value="1"/>
</dbReference>
<dbReference type="SUPFAM" id="SSF50952">
    <property type="entry name" value="Soluble quinoprotein glucose dehydrogenase"/>
    <property type="match status" value="1"/>
</dbReference>
<dbReference type="PANTHER" id="PTHR19328">
    <property type="entry name" value="HEDGEHOG-INTERACTING PROTEIN"/>
    <property type="match status" value="1"/>
</dbReference>
<organism evidence="3 4">
    <name type="scientific">Saccharopolyspora aridisoli</name>
    <dbReference type="NCBI Taxonomy" id="2530385"/>
    <lineage>
        <taxon>Bacteria</taxon>
        <taxon>Bacillati</taxon>
        <taxon>Actinomycetota</taxon>
        <taxon>Actinomycetes</taxon>
        <taxon>Pseudonocardiales</taxon>
        <taxon>Pseudonocardiaceae</taxon>
        <taxon>Saccharopolyspora</taxon>
    </lineage>
</organism>
<dbReference type="Proteomes" id="UP000294744">
    <property type="component" value="Unassembled WGS sequence"/>
</dbReference>
<evidence type="ECO:0000259" key="2">
    <source>
        <dbReference type="PROSITE" id="PS50093"/>
    </source>
</evidence>
<dbReference type="InterPro" id="IPR000601">
    <property type="entry name" value="PKD_dom"/>
</dbReference>
<dbReference type="InterPro" id="IPR013783">
    <property type="entry name" value="Ig-like_fold"/>
</dbReference>
<keyword evidence="4" id="KW-1185">Reference proteome</keyword>
<dbReference type="InterPro" id="IPR022409">
    <property type="entry name" value="PKD/Chitinase_dom"/>
</dbReference>
<dbReference type="Pfam" id="PF18911">
    <property type="entry name" value="PKD_4"/>
    <property type="match status" value="1"/>
</dbReference>
<dbReference type="GO" id="GO:0005975">
    <property type="term" value="P:carbohydrate metabolic process"/>
    <property type="evidence" value="ECO:0007669"/>
    <property type="project" value="UniProtKB-ARBA"/>
</dbReference>
<evidence type="ECO:0000313" key="3">
    <source>
        <dbReference type="EMBL" id="TDC89859.1"/>
    </source>
</evidence>
<dbReference type="Pfam" id="PF07995">
    <property type="entry name" value="GSDH"/>
    <property type="match status" value="1"/>
</dbReference>
<evidence type="ECO:0000256" key="1">
    <source>
        <dbReference type="SAM" id="SignalP"/>
    </source>
</evidence>
<evidence type="ECO:0000313" key="4">
    <source>
        <dbReference type="Proteomes" id="UP000294744"/>
    </source>
</evidence>
<dbReference type="SUPFAM" id="SSF49299">
    <property type="entry name" value="PKD domain"/>
    <property type="match status" value="1"/>
</dbReference>
<sequence>MITGTRSAASALLCVLAMAAGLMTATSPPEAAAAPVLPPGFVFRDQPSGQAAFDLTDFTYLPDNSALSTGKQGKVAWVSTGGKVNTLATLPVDTAQDLGLVGVAAAPDYETSRQIYLARAVPDAADGHLLRLSSWRVEGSPEPTRIVDERVIFETKSFSDGHAITGIIAAPDGTLWVSIGDLASYRFTDAAAFQTFNLDSPAGKIVHITPDGRGVASNPFYQSSNPSSWRSRVYASGFRSPFRLSIDPSTGTPIVGDVGYGTWEEVDFVRPGQNYKWPCWEGNHPAPGYTDRPECANVANTPPVWEYHHGSGVDEGNSVTGGIIYQGESYPESYRGAYFFGDYSQRKLWTLRLDAQGALVQRPQSPPLGTDIGGPVKFEAAPNGDIVYADIYSGSLRRLSYTAANNPPVAAATTTSDPATRTVTFDGSGSMDFDGDALRYDWDFGDGTTATGVRTTHTYAPGTERFTAKLTVRDPLGASDQVDIVVVPSNHSPELTLTPPAQADFAVDDPINLSADATDAENGPLEVKWTSSVVHCAEETTCHDHPGPGAQGPVFDTAFTTHPDARMTFTATATDSEGVSSSKTYTALPREHLLTLTSNIPAVLQIPTEGGASSALVTEGAELDVLAAETATDGGSTFTRWTDGPTARSRLVTMGPADETFNAEYRSAIDQRYDSDPGLRTLLGAPTGPEITDGPVHYRTYQNGRLYWSSGTGVHEVHGGNLAKYLERGGHAFFGAPTTDETATPDQVGRYNHFALGASIYWTPQTASHAVWGAIREQWSRLGWEAGPIGYPTTDETATPDRIGRFNHFSKASSIYWTPQTGAHGIWGAIRDKWSRIGWEAGPVGYPTTDESITPDQVGRYNHFSKAGSIYWTPQTGAHEVYGRIRERWVALGWERSYLGYPTTGEFSVAGGRQNNFQHGFIRWHASNNSVIDRRY</sequence>
<dbReference type="InterPro" id="IPR013207">
    <property type="entry name" value="LGFP"/>
</dbReference>
<keyword evidence="1" id="KW-0732">Signal</keyword>
<gene>
    <name evidence="3" type="ORF">E1161_20265</name>
</gene>
<feature type="signal peptide" evidence="1">
    <location>
        <begin position="1"/>
        <end position="19"/>
    </location>
</feature>
<dbReference type="PROSITE" id="PS50093">
    <property type="entry name" value="PKD"/>
    <property type="match status" value="1"/>
</dbReference>
<protein>
    <submittedName>
        <fullName evidence="3">PKD domain-containing protein</fullName>
    </submittedName>
</protein>
<dbReference type="CDD" id="cd00146">
    <property type="entry name" value="PKD"/>
    <property type="match status" value="1"/>
</dbReference>
<accession>A0A4R4USN5</accession>
<dbReference type="OrthoDB" id="159306at2"/>
<dbReference type="EMBL" id="SMKV01000029">
    <property type="protein sequence ID" value="TDC89859.1"/>
    <property type="molecule type" value="Genomic_DNA"/>
</dbReference>
<dbReference type="InterPro" id="IPR011042">
    <property type="entry name" value="6-blade_b-propeller_TolB-like"/>
</dbReference>
<feature type="domain" description="PKD" evidence="2">
    <location>
        <begin position="406"/>
        <end position="460"/>
    </location>
</feature>
<feature type="chain" id="PRO_5039150588" evidence="1">
    <location>
        <begin position="20"/>
        <end position="936"/>
    </location>
</feature>
<name>A0A4R4USN5_9PSEU</name>
<dbReference type="InterPro" id="IPR035986">
    <property type="entry name" value="PKD_dom_sf"/>
</dbReference>
<dbReference type="PANTHER" id="PTHR19328:SF13">
    <property type="entry name" value="HIPL1 PROTEIN"/>
    <property type="match status" value="1"/>
</dbReference>